<keyword evidence="2" id="KW-0812">Transmembrane</keyword>
<protein>
    <submittedName>
        <fullName evidence="3">Uncharacterized protein</fullName>
    </submittedName>
</protein>
<dbReference type="Proteomes" id="UP000185744">
    <property type="component" value="Unassembled WGS sequence"/>
</dbReference>
<dbReference type="EMBL" id="MSDW01000002">
    <property type="protein sequence ID" value="OKY77364.1"/>
    <property type="molecule type" value="Genomic_DNA"/>
</dbReference>
<feature type="compositionally biased region" description="Basic residues" evidence="1">
    <location>
        <begin position="298"/>
        <end position="310"/>
    </location>
</feature>
<feature type="transmembrane region" description="Helical" evidence="2">
    <location>
        <begin position="48"/>
        <end position="68"/>
    </location>
</feature>
<feature type="transmembrane region" description="Helical" evidence="2">
    <location>
        <begin position="74"/>
        <end position="93"/>
    </location>
</feature>
<gene>
    <name evidence="3" type="ORF">BTN85_2014</name>
</gene>
<keyword evidence="2" id="KW-0472">Membrane</keyword>
<dbReference type="STRING" id="1903181.BTN85_2014"/>
<comment type="caution">
    <text evidence="3">The sequence shown here is derived from an EMBL/GenBank/DDBJ whole genome shotgun (WGS) entry which is preliminary data.</text>
</comment>
<proteinExistence type="predicted"/>
<keyword evidence="2" id="KW-1133">Transmembrane helix</keyword>
<sequence>MSLFGAMIIFPKFYLYLNLSDNFLLFLVFSLIASNIFYSLFYYRKKELVYSSSFHISLAAIILIFSFLLGFYTIFYFLSFAGIVVFLALASSVSPKKTSRKTQIIAHYSLVWFILGFQNIFVSLFLVFINQPDEIIARNPWTNLFFNFERIYGYLTTENYFWKNIYKLISLTIFLSVIANNRKLRSFKISDKIDSLTKFLSLRPIISKISKIQDKVDKKRKKRKKRYIKEYKDISKEYKGKLNEFNTNLRKIKNLSEKKDSFKQLKRRKSSFKDLEFYKTVSTNIEDKNKPNELKPRELKKRTKKIKNKKKELEKQIEKSKKILKKEETKNDIIKEIDNLNQID</sequence>
<evidence type="ECO:0000313" key="3">
    <source>
        <dbReference type="EMBL" id="OKY77364.1"/>
    </source>
</evidence>
<feature type="transmembrane region" description="Helical" evidence="2">
    <location>
        <begin position="105"/>
        <end position="129"/>
    </location>
</feature>
<feature type="transmembrane region" description="Helical" evidence="2">
    <location>
        <begin position="23"/>
        <end position="41"/>
    </location>
</feature>
<organism evidence="3 4">
    <name type="scientific">Methanohalarchaeum thermophilum</name>
    <dbReference type="NCBI Taxonomy" id="1903181"/>
    <lineage>
        <taxon>Archaea</taxon>
        <taxon>Methanobacteriati</taxon>
        <taxon>Methanobacteriota</taxon>
        <taxon>Methanonatronarchaeia</taxon>
        <taxon>Methanonatronarchaeales</taxon>
        <taxon>Methanonatronarchaeaceae</taxon>
        <taxon>Candidatus Methanohalarchaeum</taxon>
    </lineage>
</organism>
<accession>A0A1Q6DSL3</accession>
<dbReference type="AlphaFoldDB" id="A0A1Q6DSL3"/>
<evidence type="ECO:0000313" key="4">
    <source>
        <dbReference type="Proteomes" id="UP000185744"/>
    </source>
</evidence>
<evidence type="ECO:0000256" key="2">
    <source>
        <dbReference type="SAM" id="Phobius"/>
    </source>
</evidence>
<feature type="compositionally biased region" description="Basic and acidic residues" evidence="1">
    <location>
        <begin position="287"/>
        <end position="297"/>
    </location>
</feature>
<keyword evidence="4" id="KW-1185">Reference proteome</keyword>
<reference evidence="3" key="1">
    <citation type="submission" date="2016-12" db="EMBL/GenBank/DDBJ databases">
        <title>Discovery of methanogenic haloarchaea.</title>
        <authorList>
            <person name="Sorokin D.Y."/>
            <person name="Makarova K.S."/>
            <person name="Abbas B."/>
            <person name="Ferrer M."/>
            <person name="Golyshin P.N."/>
        </authorList>
    </citation>
    <scope>NUCLEOTIDE SEQUENCE [LARGE SCALE GENOMIC DNA]</scope>
    <source>
        <strain evidence="3">HMET1</strain>
    </source>
</reference>
<dbReference type="InParanoid" id="A0A1Q6DSL3"/>
<feature type="region of interest" description="Disordered" evidence="1">
    <location>
        <begin position="287"/>
        <end position="313"/>
    </location>
</feature>
<name>A0A1Q6DSL3_METT1</name>
<evidence type="ECO:0000256" key="1">
    <source>
        <dbReference type="SAM" id="MobiDB-lite"/>
    </source>
</evidence>